<feature type="region of interest" description="Disordered" evidence="1">
    <location>
        <begin position="1"/>
        <end position="25"/>
    </location>
</feature>
<reference evidence="2 3" key="1">
    <citation type="submission" date="2017-05" db="EMBL/GenBank/DDBJ databases">
        <authorList>
            <person name="Varghese N."/>
            <person name="Submissions S."/>
        </authorList>
    </citation>
    <scope>NUCLEOTIDE SEQUENCE [LARGE SCALE GENOMIC DNA]</scope>
    <source>
        <strain evidence="2 3">DSM 25457</strain>
    </source>
</reference>
<feature type="compositionally biased region" description="Low complexity" evidence="1">
    <location>
        <begin position="1"/>
        <end position="15"/>
    </location>
</feature>
<evidence type="ECO:0000313" key="3">
    <source>
        <dbReference type="Proteomes" id="UP001158067"/>
    </source>
</evidence>
<sequence>MGCDSSTSNSSVSDGASEDAKDEYRRLLKESEAGMATLDEDAKAAGNKPD</sequence>
<dbReference type="EMBL" id="FXUG01000006">
    <property type="protein sequence ID" value="SMP59271.1"/>
    <property type="molecule type" value="Genomic_DNA"/>
</dbReference>
<protein>
    <submittedName>
        <fullName evidence="2">Uncharacterized protein</fullName>
    </submittedName>
</protein>
<gene>
    <name evidence="2" type="ORF">SAMN06265222_106197</name>
</gene>
<name>A0ABY1Q4C6_9BACT</name>
<evidence type="ECO:0000256" key="1">
    <source>
        <dbReference type="SAM" id="MobiDB-lite"/>
    </source>
</evidence>
<dbReference type="Proteomes" id="UP001158067">
    <property type="component" value="Unassembled WGS sequence"/>
</dbReference>
<keyword evidence="3" id="KW-1185">Reference proteome</keyword>
<feature type="region of interest" description="Disordered" evidence="1">
    <location>
        <begin position="31"/>
        <end position="50"/>
    </location>
</feature>
<organism evidence="2 3">
    <name type="scientific">Neorhodopirellula lusitana</name>
    <dbReference type="NCBI Taxonomy" id="445327"/>
    <lineage>
        <taxon>Bacteria</taxon>
        <taxon>Pseudomonadati</taxon>
        <taxon>Planctomycetota</taxon>
        <taxon>Planctomycetia</taxon>
        <taxon>Pirellulales</taxon>
        <taxon>Pirellulaceae</taxon>
        <taxon>Neorhodopirellula</taxon>
    </lineage>
</organism>
<accession>A0ABY1Q4C6</accession>
<proteinExistence type="predicted"/>
<evidence type="ECO:0000313" key="2">
    <source>
        <dbReference type="EMBL" id="SMP59271.1"/>
    </source>
</evidence>
<comment type="caution">
    <text evidence="2">The sequence shown here is derived from an EMBL/GenBank/DDBJ whole genome shotgun (WGS) entry which is preliminary data.</text>
</comment>